<dbReference type="PANTHER" id="PTHR24148:SF64">
    <property type="entry name" value="HETEROKARYON INCOMPATIBILITY DOMAIN-CONTAINING PROTEIN"/>
    <property type="match status" value="1"/>
</dbReference>
<evidence type="ECO:0000313" key="3">
    <source>
        <dbReference type="Proteomes" id="UP000020467"/>
    </source>
</evidence>
<dbReference type="Proteomes" id="UP000020467">
    <property type="component" value="Unassembled WGS sequence"/>
</dbReference>
<dbReference type="HOGENOM" id="CLU_004184_7_0_1"/>
<feature type="domain" description="Heterokaryon incompatibility" evidence="1">
    <location>
        <begin position="46"/>
        <end position="196"/>
    </location>
</feature>
<keyword evidence="3" id="KW-1185">Reference proteome</keyword>
<sequence>MTTRYQYSPLPTPKSIRLIRLVNTADKDSPFECEFEETSLNNPASYAALSYTWGGEPSNVPLRVVNTTTTTTTTTAHNGAQQTHQPPLMITPNCASVLNILRGPRIRDLSLWVDAVCINQSSNDEKSVQVGMMAELYEKAKYVFVWLGNEWAPASVLALYKGVPRVKDDQERALDPTLLSKIQRAPYWLRVWTLQEATYSNAFVLCLDGGGEALTNILQNWGDAHRSHPDPNQLAINMRRKIITDVFTTTSTTAGVAVNAADADKQREAAEIAARRGKLDVYQLGSLLYLQSTEPRDKIYALRSIFPETFGKVVVDYTDPVEKVYREATRQHILGQDTLTHLLLLDGGNTSTSTSTSTSATSTNLSPVKDLPSWALNWNKQVTEGRTLLDVPASSSRGSRPYYRFSPDARTLYLKGRSVARVGDSISPKLPLFDLSFVLADKKQDFIAWVGDARRISQAFLADILSPPRTDASEENQENALQIFRSIQTLLVRILHANPRTEADAASLNAISTPSAFSEAVASHTPSAWLKIGNINAAMGSGCMFLTTEGRFGFCVSAPGPGDEICVFSGLDVPFVVRSRGSGSGYVVVGYAVVDGVMDGEAWPDDEGEVTEWALV</sequence>
<protein>
    <submittedName>
        <fullName evidence="2">HET domain-containing protein</fullName>
    </submittedName>
</protein>
<proteinExistence type="predicted"/>
<dbReference type="Pfam" id="PF26639">
    <property type="entry name" value="Het-6_barrel"/>
    <property type="match status" value="1"/>
</dbReference>
<gene>
    <name evidence="2" type="ORF">CFIO01_04706</name>
</gene>
<evidence type="ECO:0000313" key="2">
    <source>
        <dbReference type="EMBL" id="EXF73000.1"/>
    </source>
</evidence>
<dbReference type="Pfam" id="PF06985">
    <property type="entry name" value="HET"/>
    <property type="match status" value="1"/>
</dbReference>
<dbReference type="EMBL" id="JARH01001094">
    <property type="protein sequence ID" value="EXF73000.1"/>
    <property type="molecule type" value="Genomic_DNA"/>
</dbReference>
<comment type="caution">
    <text evidence="2">The sequence shown here is derived from an EMBL/GenBank/DDBJ whole genome shotgun (WGS) entry which is preliminary data.</text>
</comment>
<dbReference type="eggNOG" id="ENOG502T4AM">
    <property type="taxonomic scope" value="Eukaryota"/>
</dbReference>
<dbReference type="InterPro" id="IPR010730">
    <property type="entry name" value="HET"/>
</dbReference>
<dbReference type="AlphaFoldDB" id="A0A010Q8L2"/>
<reference evidence="2 3" key="1">
    <citation type="submission" date="2014-02" db="EMBL/GenBank/DDBJ databases">
        <title>The genome sequence of Colletotrichum fioriniae PJ7.</title>
        <authorList>
            <person name="Baroncelli R."/>
            <person name="Thon M.R."/>
        </authorList>
    </citation>
    <scope>NUCLEOTIDE SEQUENCE [LARGE SCALE GENOMIC DNA]</scope>
    <source>
        <strain evidence="2 3">PJ7</strain>
    </source>
</reference>
<accession>A0A010Q8L2</accession>
<dbReference type="InterPro" id="IPR052895">
    <property type="entry name" value="HetReg/Transcr_Mod"/>
</dbReference>
<name>A0A010Q8L2_9PEZI</name>
<dbReference type="KEGG" id="cfj:CFIO01_04706"/>
<evidence type="ECO:0000259" key="1">
    <source>
        <dbReference type="Pfam" id="PF06985"/>
    </source>
</evidence>
<organism evidence="2 3">
    <name type="scientific">Colletotrichum fioriniae PJ7</name>
    <dbReference type="NCBI Taxonomy" id="1445577"/>
    <lineage>
        <taxon>Eukaryota</taxon>
        <taxon>Fungi</taxon>
        <taxon>Dikarya</taxon>
        <taxon>Ascomycota</taxon>
        <taxon>Pezizomycotina</taxon>
        <taxon>Sordariomycetes</taxon>
        <taxon>Hypocreomycetidae</taxon>
        <taxon>Glomerellales</taxon>
        <taxon>Glomerellaceae</taxon>
        <taxon>Colletotrichum</taxon>
        <taxon>Colletotrichum acutatum species complex</taxon>
    </lineage>
</organism>
<dbReference type="PANTHER" id="PTHR24148">
    <property type="entry name" value="ANKYRIN REPEAT DOMAIN-CONTAINING PROTEIN 39 HOMOLOG-RELATED"/>
    <property type="match status" value="1"/>
</dbReference>
<dbReference type="OrthoDB" id="2157530at2759"/>